<protein>
    <submittedName>
        <fullName evidence="1">Uncharacterized protein</fullName>
    </submittedName>
</protein>
<organism evidence="1">
    <name type="scientific">marine metagenome</name>
    <dbReference type="NCBI Taxonomy" id="408172"/>
    <lineage>
        <taxon>unclassified sequences</taxon>
        <taxon>metagenomes</taxon>
        <taxon>ecological metagenomes</taxon>
    </lineage>
</organism>
<proteinExistence type="predicted"/>
<name>A0A382KWJ0_9ZZZZ</name>
<dbReference type="PROSITE" id="PS51257">
    <property type="entry name" value="PROKAR_LIPOPROTEIN"/>
    <property type="match status" value="1"/>
</dbReference>
<sequence length="331" mass="36600">MKKIFLVTISTLVLFLGCVDDSSVNTESLLIALLDADDVAGVDGFETDTDDAELDHEFGLETDGVGRILTDTLAFGEGYRIRFGRHITDRNRTVEFDINGDTAIGLVTYAITGELFVKAFDTTDHTQIDSISFSKEFTSTFVRKVRFVQYENDSNPDGYVWRVNALTPMVGGSGDKVSISSLAVYTLSDSLDQGDLVYSFEANGIGDLFIDREALPTFTAFSPYQIEVTVENAGPELTMDSSGVGEWVFKNYGRSRNMRGRKFLNDKGVFLDAVMNDNIHTGGWRAHGPGTGFIRSGFRSFFETVDLATIFVDDGGYNTAVWSIPYRVERP</sequence>
<gene>
    <name evidence="1" type="ORF">METZ01_LOCUS279885</name>
</gene>
<reference evidence="1" key="1">
    <citation type="submission" date="2018-05" db="EMBL/GenBank/DDBJ databases">
        <authorList>
            <person name="Lanie J.A."/>
            <person name="Ng W.-L."/>
            <person name="Kazmierczak K.M."/>
            <person name="Andrzejewski T.M."/>
            <person name="Davidsen T.M."/>
            <person name="Wayne K.J."/>
            <person name="Tettelin H."/>
            <person name="Glass J.I."/>
            <person name="Rusch D."/>
            <person name="Podicherti R."/>
            <person name="Tsui H.-C.T."/>
            <person name="Winkler M.E."/>
        </authorList>
    </citation>
    <scope>NUCLEOTIDE SEQUENCE</scope>
</reference>
<accession>A0A382KWJ0</accession>
<dbReference type="EMBL" id="UINC01082345">
    <property type="protein sequence ID" value="SVC27031.1"/>
    <property type="molecule type" value="Genomic_DNA"/>
</dbReference>
<evidence type="ECO:0000313" key="1">
    <source>
        <dbReference type="EMBL" id="SVC27031.1"/>
    </source>
</evidence>
<dbReference type="AlphaFoldDB" id="A0A382KWJ0"/>